<organism evidence="1 2">
    <name type="scientific">Coniosporium uncinatum</name>
    <dbReference type="NCBI Taxonomy" id="93489"/>
    <lineage>
        <taxon>Eukaryota</taxon>
        <taxon>Fungi</taxon>
        <taxon>Dikarya</taxon>
        <taxon>Ascomycota</taxon>
        <taxon>Pezizomycotina</taxon>
        <taxon>Dothideomycetes</taxon>
        <taxon>Dothideomycetes incertae sedis</taxon>
        <taxon>Coniosporium</taxon>
    </lineage>
</organism>
<dbReference type="Proteomes" id="UP001186974">
    <property type="component" value="Unassembled WGS sequence"/>
</dbReference>
<comment type="caution">
    <text evidence="1">The sequence shown here is derived from an EMBL/GenBank/DDBJ whole genome shotgun (WGS) entry which is preliminary data.</text>
</comment>
<reference evidence="1" key="1">
    <citation type="submission" date="2024-09" db="EMBL/GenBank/DDBJ databases">
        <title>Black Yeasts Isolated from many extreme environments.</title>
        <authorList>
            <person name="Coleine C."/>
            <person name="Stajich J.E."/>
            <person name="Selbmann L."/>
        </authorList>
    </citation>
    <scope>NUCLEOTIDE SEQUENCE</scope>
    <source>
        <strain evidence="1">CCFEE 5737</strain>
    </source>
</reference>
<evidence type="ECO:0000313" key="2">
    <source>
        <dbReference type="Proteomes" id="UP001186974"/>
    </source>
</evidence>
<gene>
    <name evidence="1" type="ORF">LTS18_004086</name>
</gene>
<sequence length="148" mass="16817">MAAWSKIASMGHVPGNTYDMMKMKRKYITPVSSDAKDGYVDAADPSIISHPPHLTINTILFHSQEYVPHAAYLPLRAKTRKKKHLEQKAAVPKQTIFHPEHPKSKRVQPREPKWTINLAYNYVPPRLSAELMDHNGKSVHQISSDVKT</sequence>
<keyword evidence="2" id="KW-1185">Reference proteome</keyword>
<accession>A0ACC3DBA1</accession>
<evidence type="ECO:0000313" key="1">
    <source>
        <dbReference type="EMBL" id="KAK3064773.1"/>
    </source>
</evidence>
<name>A0ACC3DBA1_9PEZI</name>
<protein>
    <submittedName>
        <fullName evidence="1">Uncharacterized protein</fullName>
    </submittedName>
</protein>
<dbReference type="EMBL" id="JAWDJW010006430">
    <property type="protein sequence ID" value="KAK3064773.1"/>
    <property type="molecule type" value="Genomic_DNA"/>
</dbReference>
<proteinExistence type="predicted"/>